<dbReference type="GO" id="GO:0015668">
    <property type="term" value="F:type III site-specific deoxyribonuclease activity"/>
    <property type="evidence" value="ECO:0007669"/>
    <property type="project" value="InterPro"/>
</dbReference>
<reference evidence="1 2" key="1">
    <citation type="submission" date="2018-07" db="EMBL/GenBank/DDBJ databases">
        <authorList>
            <person name="Feyereisen M."/>
        </authorList>
    </citation>
    <scope>NUCLEOTIDE SEQUENCE [LARGE SCALE GENOMIC DNA]</scope>
    <source>
        <strain evidence="1 2">UCCLBBS449</strain>
    </source>
</reference>
<dbReference type="Proteomes" id="UP000307074">
    <property type="component" value="Chromosome"/>
</dbReference>
<dbReference type="AlphaFoldDB" id="A0A5B7XW00"/>
<dbReference type="InterPro" id="IPR045572">
    <property type="entry name" value="RE_endonuc_C"/>
</dbReference>
<dbReference type="EMBL" id="CP031198">
    <property type="protein sequence ID" value="QCZ52044.1"/>
    <property type="molecule type" value="Genomic_DNA"/>
</dbReference>
<evidence type="ECO:0000313" key="1">
    <source>
        <dbReference type="EMBL" id="QCZ52044.1"/>
    </source>
</evidence>
<evidence type="ECO:0000313" key="2">
    <source>
        <dbReference type="Proteomes" id="UP000307074"/>
    </source>
</evidence>
<accession>A0A5B7XW00</accession>
<protein>
    <submittedName>
        <fullName evidence="1">Type III restriction-modification system restriction subunit</fullName>
    </submittedName>
</protein>
<organism evidence="1 2">
    <name type="scientific">Levilactobacillus brevis</name>
    <name type="common">Lactobacillus brevis</name>
    <dbReference type="NCBI Taxonomy" id="1580"/>
    <lineage>
        <taxon>Bacteria</taxon>
        <taxon>Bacillati</taxon>
        <taxon>Bacillota</taxon>
        <taxon>Bacilli</taxon>
        <taxon>Lactobacillales</taxon>
        <taxon>Lactobacillaceae</taxon>
        <taxon>Levilactobacillus</taxon>
    </lineage>
</organism>
<proteinExistence type="predicted"/>
<gene>
    <name evidence="1" type="ORF">UCCLBBS449_0042</name>
</gene>
<sequence>MQSTKKQEFVDSVSANMLGVYESDSTADQAYLYDRPPIRYDSVDPELSILKRSYGSKISVFGKLPKSAIKIPRFDNGTTTPDFIFKIESNNKPTYLIIETKAENMRIGDEEIRIIQQKYFDHLKESGVYYRMATSEQEVHDLINKLENGEIS</sequence>
<name>A0A5B7XW00_LEVBR</name>
<dbReference type="Pfam" id="PF19778">
    <property type="entry name" value="RE_endonuc"/>
    <property type="match status" value="1"/>
</dbReference>
<dbReference type="REBASE" id="334119">
    <property type="entry name" value="Lbr449ORF37P"/>
</dbReference>